<feature type="region of interest" description="Disordered" evidence="1">
    <location>
        <begin position="63"/>
        <end position="87"/>
    </location>
</feature>
<evidence type="ECO:0000313" key="2">
    <source>
        <dbReference type="EMBL" id="TDM15198.1"/>
    </source>
</evidence>
<proteinExistence type="predicted"/>
<evidence type="ECO:0000256" key="1">
    <source>
        <dbReference type="SAM" id="MobiDB-lite"/>
    </source>
</evidence>
<dbReference type="RefSeq" id="WP_133420426.1">
    <property type="nucleotide sequence ID" value="NZ_CP086199.1"/>
</dbReference>
<accession>A0A4R6C1P1</accession>
<comment type="caution">
    <text evidence="2">The sequence shown here is derived from an EMBL/GenBank/DDBJ whole genome shotgun (WGS) entry which is preliminary data.</text>
</comment>
<dbReference type="AlphaFoldDB" id="A0A4R6C1P1"/>
<gene>
    <name evidence="2" type="ORF">ETI04_10855</name>
</gene>
<protein>
    <submittedName>
        <fullName evidence="2">Uncharacterized protein</fullName>
    </submittedName>
</protein>
<dbReference type="Proteomes" id="UP000294865">
    <property type="component" value="Unassembled WGS sequence"/>
</dbReference>
<organism evidence="2 3">
    <name type="scientific">Macrococcoides canis</name>
    <dbReference type="NCBI Taxonomy" id="1855823"/>
    <lineage>
        <taxon>Bacteria</taxon>
        <taxon>Bacillati</taxon>
        <taxon>Bacillota</taxon>
        <taxon>Bacilli</taxon>
        <taxon>Bacillales</taxon>
        <taxon>Staphylococcaceae</taxon>
        <taxon>Macrococcoides</taxon>
    </lineage>
</organism>
<reference evidence="2 3" key="1">
    <citation type="submission" date="2019-01" db="EMBL/GenBank/DDBJ databases">
        <title>Draft genome sequences of Macrococcus caseolyticus, Macrococcus canis, Macrococcus bohemicus and Macrococcus goetzii.</title>
        <authorList>
            <person name="Mazhar S."/>
            <person name="Altermann E."/>
            <person name="Hill C."/>
            <person name="Mcauliffe O."/>
        </authorList>
    </citation>
    <scope>NUCLEOTIDE SEQUENCE [LARGE SCALE GENOMIC DNA]</scope>
    <source>
        <strain evidence="2 3">DPC7162</strain>
    </source>
</reference>
<name>A0A4R6C1P1_9STAP</name>
<dbReference type="EMBL" id="SDQG01000009">
    <property type="protein sequence ID" value="TDM15198.1"/>
    <property type="molecule type" value="Genomic_DNA"/>
</dbReference>
<sequence>MNLSTQEVKAIVENAGLDFNQFKQDCTNELQLDFLNKGKIFKEIEKDYQSQKALELVLKTATDKKSNKHTMEKTDVLEQKNDQIKNN</sequence>
<evidence type="ECO:0000313" key="3">
    <source>
        <dbReference type="Proteomes" id="UP000294865"/>
    </source>
</evidence>